<evidence type="ECO:0000256" key="2">
    <source>
        <dbReference type="RuleBase" id="RU362080"/>
    </source>
</evidence>
<accession>A0A6L6JAW3</accession>
<dbReference type="Gene3D" id="3.40.1620.10">
    <property type="entry name" value="YefM-like domain"/>
    <property type="match status" value="1"/>
</dbReference>
<comment type="similarity">
    <text evidence="1 2">Belongs to the phD/YefM antitoxin family.</text>
</comment>
<evidence type="ECO:0000313" key="3">
    <source>
        <dbReference type="EMBL" id="MTH79343.1"/>
    </source>
</evidence>
<organism evidence="3 4">
    <name type="scientific">Paracoccus aestuariivivens</name>
    <dbReference type="NCBI Taxonomy" id="1820333"/>
    <lineage>
        <taxon>Bacteria</taxon>
        <taxon>Pseudomonadati</taxon>
        <taxon>Pseudomonadota</taxon>
        <taxon>Alphaproteobacteria</taxon>
        <taxon>Rhodobacterales</taxon>
        <taxon>Paracoccaceae</taxon>
        <taxon>Paracoccus</taxon>
    </lineage>
</organism>
<gene>
    <name evidence="3" type="ORF">GL286_16610</name>
</gene>
<comment type="function">
    <text evidence="2">Antitoxin component of a type II toxin-antitoxin (TA) system.</text>
</comment>
<name>A0A6L6JAW3_9RHOB</name>
<keyword evidence="4" id="KW-1185">Reference proteome</keyword>
<dbReference type="EMBL" id="WMIE01000014">
    <property type="protein sequence ID" value="MTH79343.1"/>
    <property type="molecule type" value="Genomic_DNA"/>
</dbReference>
<dbReference type="InterPro" id="IPR036165">
    <property type="entry name" value="YefM-like_sf"/>
</dbReference>
<dbReference type="Pfam" id="PF02604">
    <property type="entry name" value="PhdYeFM_antitox"/>
    <property type="match status" value="1"/>
</dbReference>
<comment type="caution">
    <text evidence="3">The sequence shown here is derived from an EMBL/GenBank/DDBJ whole genome shotgun (WGS) entry which is preliminary data.</text>
</comment>
<protein>
    <recommendedName>
        <fullName evidence="2">Antitoxin</fullName>
    </recommendedName>
</protein>
<dbReference type="Proteomes" id="UP000478183">
    <property type="component" value="Unassembled WGS sequence"/>
</dbReference>
<dbReference type="SUPFAM" id="SSF143120">
    <property type="entry name" value="YefM-like"/>
    <property type="match status" value="1"/>
</dbReference>
<sequence length="65" mass="7488">MVAITDAKKRLDELIDLAIAGEEIIITRWGKPVGKLRAFRQVQTLQNASEEFLAELERSVRDYDR</sequence>
<proteinExistence type="inferred from homology"/>
<dbReference type="OrthoDB" id="9800503at2"/>
<dbReference type="AlphaFoldDB" id="A0A6L6JAW3"/>
<dbReference type="InterPro" id="IPR006442">
    <property type="entry name" value="Antitoxin_Phd/YefM"/>
</dbReference>
<evidence type="ECO:0000313" key="4">
    <source>
        <dbReference type="Proteomes" id="UP000478183"/>
    </source>
</evidence>
<evidence type="ECO:0000256" key="1">
    <source>
        <dbReference type="ARBA" id="ARBA00009981"/>
    </source>
</evidence>
<reference evidence="3 4" key="1">
    <citation type="submission" date="2019-11" db="EMBL/GenBank/DDBJ databases">
        <authorList>
            <person name="Dong K."/>
        </authorList>
    </citation>
    <scope>NUCLEOTIDE SEQUENCE [LARGE SCALE GENOMIC DNA]</scope>
    <source>
        <strain evidence="3 4">NBRC 111993</strain>
    </source>
</reference>
<dbReference type="NCBIfam" id="TIGR01552">
    <property type="entry name" value="phd_fam"/>
    <property type="match status" value="1"/>
</dbReference>